<evidence type="ECO:0000256" key="1">
    <source>
        <dbReference type="SAM" id="MobiDB-lite"/>
    </source>
</evidence>
<name>A0ABU2GUA1_9ACTN</name>
<keyword evidence="3" id="KW-1185">Reference proteome</keyword>
<evidence type="ECO:0008006" key="4">
    <source>
        <dbReference type="Google" id="ProtNLM"/>
    </source>
</evidence>
<feature type="region of interest" description="Disordered" evidence="1">
    <location>
        <begin position="1"/>
        <end position="20"/>
    </location>
</feature>
<dbReference type="Proteomes" id="UP001265083">
    <property type="component" value="Unassembled WGS sequence"/>
</dbReference>
<reference evidence="2 3" key="1">
    <citation type="submission" date="2023-08" db="EMBL/GenBank/DDBJ databases">
        <title>Bioegradation of LLDPE and BLDPE plastic by marine bacteria from coast plastic debris.</title>
        <authorList>
            <person name="Rong Z."/>
        </authorList>
    </citation>
    <scope>NUCLEOTIDE SEQUENCE [LARGE SCALE GENOMIC DNA]</scope>
    <source>
        <strain evidence="2 3">Z-2</strain>
    </source>
</reference>
<evidence type="ECO:0000313" key="3">
    <source>
        <dbReference type="Proteomes" id="UP001265083"/>
    </source>
</evidence>
<comment type="caution">
    <text evidence="2">The sequence shown here is derived from an EMBL/GenBank/DDBJ whole genome shotgun (WGS) entry which is preliminary data.</text>
</comment>
<organism evidence="2 3">
    <name type="scientific">Gordonia westfalica</name>
    <dbReference type="NCBI Taxonomy" id="158898"/>
    <lineage>
        <taxon>Bacteria</taxon>
        <taxon>Bacillati</taxon>
        <taxon>Actinomycetota</taxon>
        <taxon>Actinomycetes</taxon>
        <taxon>Mycobacteriales</taxon>
        <taxon>Gordoniaceae</taxon>
        <taxon>Gordonia</taxon>
    </lineage>
</organism>
<dbReference type="EMBL" id="JAVLUS010000008">
    <property type="protein sequence ID" value="MDS1114480.1"/>
    <property type="molecule type" value="Genomic_DNA"/>
</dbReference>
<protein>
    <recommendedName>
        <fullName evidence="4">Anti-sigma factor NepR domain-containing protein</fullName>
    </recommendedName>
</protein>
<dbReference type="RefSeq" id="WP_310950612.1">
    <property type="nucleotide sequence ID" value="NZ_JAVLUS010000008.1"/>
</dbReference>
<gene>
    <name evidence="2" type="ORF">RD149_11960</name>
</gene>
<proteinExistence type="predicted"/>
<evidence type="ECO:0000313" key="2">
    <source>
        <dbReference type="EMBL" id="MDS1114480.1"/>
    </source>
</evidence>
<accession>A0ABU2GUA1</accession>
<sequence length="70" mass="8184">MTSPADMPARTAPLGRTEERRLRARAKTRLYKLVNQLPDRDADQLLALHERIDQFYAELNHLHAEQEDDD</sequence>